<evidence type="ECO:0000259" key="7">
    <source>
        <dbReference type="Pfam" id="PF01778"/>
    </source>
</evidence>
<dbReference type="GO" id="GO:0006412">
    <property type="term" value="P:translation"/>
    <property type="evidence" value="ECO:0007669"/>
    <property type="project" value="InterPro"/>
</dbReference>
<evidence type="ECO:0000256" key="5">
    <source>
        <dbReference type="ARBA" id="ARBA00035330"/>
    </source>
</evidence>
<dbReference type="STRING" id="2018661.A0A2A2L5L5"/>
<feature type="domain" description="Ribosomal eL28/Mak16" evidence="7">
    <location>
        <begin position="5"/>
        <end position="118"/>
    </location>
</feature>
<dbReference type="GO" id="GO:1990904">
    <property type="term" value="C:ribonucleoprotein complex"/>
    <property type="evidence" value="ECO:0007669"/>
    <property type="project" value="UniProtKB-KW"/>
</dbReference>
<proteinExistence type="inferred from homology"/>
<comment type="similarity">
    <text evidence="1">Belongs to the eukaryotic ribosomal protein eL28 family.</text>
</comment>
<dbReference type="Proteomes" id="UP000218231">
    <property type="component" value="Unassembled WGS sequence"/>
</dbReference>
<comment type="caution">
    <text evidence="8">The sequence shown here is derived from an EMBL/GenBank/DDBJ whole genome shotgun (WGS) entry which is preliminary data.</text>
</comment>
<feature type="region of interest" description="Disordered" evidence="6">
    <location>
        <begin position="95"/>
        <end position="130"/>
    </location>
</feature>
<dbReference type="GO" id="GO:0003735">
    <property type="term" value="F:structural constituent of ribosome"/>
    <property type="evidence" value="ECO:0007669"/>
    <property type="project" value="InterPro"/>
</dbReference>
<name>A0A2A2L5L5_9BILA</name>
<accession>A0A2A2L5L5</accession>
<evidence type="ECO:0000256" key="4">
    <source>
        <dbReference type="ARBA" id="ARBA00035223"/>
    </source>
</evidence>
<dbReference type="InterPro" id="IPR029004">
    <property type="entry name" value="Ribosomal_eL28/Mak16"/>
</dbReference>
<reference evidence="8 9" key="1">
    <citation type="journal article" date="2017" name="Curr. Biol.">
        <title>Genome architecture and evolution of a unichromosomal asexual nematode.</title>
        <authorList>
            <person name="Fradin H."/>
            <person name="Zegar C."/>
            <person name="Gutwein M."/>
            <person name="Lucas J."/>
            <person name="Kovtun M."/>
            <person name="Corcoran D."/>
            <person name="Baugh L.R."/>
            <person name="Kiontke K."/>
            <person name="Gunsalus K."/>
            <person name="Fitch D.H."/>
            <person name="Piano F."/>
        </authorList>
    </citation>
    <scope>NUCLEOTIDE SEQUENCE [LARGE SCALE GENOMIC DNA]</scope>
    <source>
        <strain evidence="8">PF1309</strain>
    </source>
</reference>
<evidence type="ECO:0000256" key="3">
    <source>
        <dbReference type="ARBA" id="ARBA00023274"/>
    </source>
</evidence>
<dbReference type="InterPro" id="IPR002672">
    <property type="entry name" value="Ribosomal_eL28"/>
</dbReference>
<feature type="compositionally biased region" description="Low complexity" evidence="6">
    <location>
        <begin position="104"/>
        <end position="118"/>
    </location>
</feature>
<keyword evidence="9" id="KW-1185">Reference proteome</keyword>
<dbReference type="EMBL" id="LIAE01007166">
    <property type="protein sequence ID" value="PAV81470.1"/>
    <property type="molecule type" value="Genomic_DNA"/>
</dbReference>
<dbReference type="GO" id="GO:0005840">
    <property type="term" value="C:ribosome"/>
    <property type="evidence" value="ECO:0007669"/>
    <property type="project" value="UniProtKB-KW"/>
</dbReference>
<gene>
    <name evidence="8" type="ORF">WR25_16615</name>
</gene>
<sequence length="130" mass="14688">MSSDLVWQVIRKNNAFKRRQRGIQKHFSVEKFNLRAVHSQRHSGLASRKALDVQPSSDGKSILLSVKQPKNRFRPRISTKTVSLKKKQMKSISNAAKSLGLGKSARTAQRRAAALLRSQRPRVSKKKTDA</sequence>
<evidence type="ECO:0000313" key="8">
    <source>
        <dbReference type="EMBL" id="PAV81470.1"/>
    </source>
</evidence>
<dbReference type="OrthoDB" id="338850at2759"/>
<keyword evidence="2" id="KW-0689">Ribosomal protein</keyword>
<evidence type="ECO:0000256" key="6">
    <source>
        <dbReference type="SAM" id="MobiDB-lite"/>
    </source>
</evidence>
<evidence type="ECO:0000313" key="9">
    <source>
        <dbReference type="Proteomes" id="UP000218231"/>
    </source>
</evidence>
<protein>
    <recommendedName>
        <fullName evidence="4">Large ribosomal subunit protein eL28</fullName>
    </recommendedName>
    <alternativeName>
        <fullName evidence="5">60S ribosomal protein L28</fullName>
    </alternativeName>
</protein>
<evidence type="ECO:0000256" key="1">
    <source>
        <dbReference type="ARBA" id="ARBA00007926"/>
    </source>
</evidence>
<dbReference type="Pfam" id="PF01778">
    <property type="entry name" value="Ribosomal_L28e"/>
    <property type="match status" value="1"/>
</dbReference>
<dbReference type="AlphaFoldDB" id="A0A2A2L5L5"/>
<dbReference type="PANTHER" id="PTHR10544">
    <property type="entry name" value="60S RIBOSOMAL PROTEIN L28"/>
    <property type="match status" value="1"/>
</dbReference>
<organism evidence="8 9">
    <name type="scientific">Diploscapter pachys</name>
    <dbReference type="NCBI Taxonomy" id="2018661"/>
    <lineage>
        <taxon>Eukaryota</taxon>
        <taxon>Metazoa</taxon>
        <taxon>Ecdysozoa</taxon>
        <taxon>Nematoda</taxon>
        <taxon>Chromadorea</taxon>
        <taxon>Rhabditida</taxon>
        <taxon>Rhabditina</taxon>
        <taxon>Rhabditomorpha</taxon>
        <taxon>Rhabditoidea</taxon>
        <taxon>Rhabditidae</taxon>
        <taxon>Diploscapter</taxon>
    </lineage>
</organism>
<keyword evidence="3" id="KW-0687">Ribonucleoprotein</keyword>
<feature type="compositionally biased region" description="Basic residues" evidence="6">
    <location>
        <begin position="119"/>
        <end position="130"/>
    </location>
</feature>
<dbReference type="Gene3D" id="3.30.390.110">
    <property type="match status" value="1"/>
</dbReference>
<evidence type="ECO:0000256" key="2">
    <source>
        <dbReference type="ARBA" id="ARBA00022980"/>
    </source>
</evidence>